<feature type="compositionally biased region" description="Polar residues" evidence="1">
    <location>
        <begin position="1"/>
        <end position="13"/>
    </location>
</feature>
<evidence type="ECO:0000313" key="3">
    <source>
        <dbReference type="EMBL" id="WGT46080.1"/>
    </source>
</evidence>
<organism evidence="3 4">
    <name type="scientific">Tessaracoccus lacteus</name>
    <dbReference type="NCBI Taxonomy" id="3041766"/>
    <lineage>
        <taxon>Bacteria</taxon>
        <taxon>Bacillati</taxon>
        <taxon>Actinomycetota</taxon>
        <taxon>Actinomycetes</taxon>
        <taxon>Propionibacteriales</taxon>
        <taxon>Propionibacteriaceae</taxon>
        <taxon>Tessaracoccus</taxon>
    </lineage>
</organism>
<gene>
    <name evidence="3" type="ORF">QH948_07830</name>
</gene>
<keyword evidence="2" id="KW-0472">Membrane</keyword>
<evidence type="ECO:0000256" key="1">
    <source>
        <dbReference type="SAM" id="MobiDB-lite"/>
    </source>
</evidence>
<keyword evidence="4" id="KW-1185">Reference proteome</keyword>
<feature type="region of interest" description="Disordered" evidence="1">
    <location>
        <begin position="1"/>
        <end position="20"/>
    </location>
</feature>
<reference evidence="3 4" key="1">
    <citation type="journal article" date="2008" name="Int. J. Syst. Evol. Microbiol.">
        <title>Tessaracoccus flavescens sp. nov., isolated from marine sediment.</title>
        <authorList>
            <person name="Lee D.W."/>
            <person name="Lee S.D."/>
        </authorList>
    </citation>
    <scope>NUCLEOTIDE SEQUENCE [LARGE SCALE GENOMIC DNA]</scope>
    <source>
        <strain evidence="3 4">T21</strain>
    </source>
</reference>
<name>A0ABY8PUG6_9ACTN</name>
<keyword evidence="2" id="KW-0812">Transmembrane</keyword>
<evidence type="ECO:0008006" key="5">
    <source>
        <dbReference type="Google" id="ProtNLM"/>
    </source>
</evidence>
<feature type="transmembrane region" description="Helical" evidence="2">
    <location>
        <begin position="50"/>
        <end position="70"/>
    </location>
</feature>
<dbReference type="RefSeq" id="WP_281143902.1">
    <property type="nucleotide sequence ID" value="NZ_CP123967.1"/>
</dbReference>
<evidence type="ECO:0000313" key="4">
    <source>
        <dbReference type="Proteomes" id="UP001244136"/>
    </source>
</evidence>
<feature type="transmembrane region" description="Helical" evidence="2">
    <location>
        <begin position="24"/>
        <end position="44"/>
    </location>
</feature>
<sequence>MGTTPKTPDTQPGPSGPDGKEDGMVALSYILAGLIFYGGLGWLGDYFLKTTWLLPIGLIVGLGFSVYLIIKRYGSGT</sequence>
<protein>
    <recommendedName>
        <fullName evidence="5">AtpZ/AtpI family protein</fullName>
    </recommendedName>
</protein>
<proteinExistence type="predicted"/>
<evidence type="ECO:0000256" key="2">
    <source>
        <dbReference type="SAM" id="Phobius"/>
    </source>
</evidence>
<accession>A0ABY8PUG6</accession>
<keyword evidence="2" id="KW-1133">Transmembrane helix</keyword>
<dbReference type="EMBL" id="CP123967">
    <property type="protein sequence ID" value="WGT46080.1"/>
    <property type="molecule type" value="Genomic_DNA"/>
</dbReference>
<dbReference type="Proteomes" id="UP001244136">
    <property type="component" value="Chromosome"/>
</dbReference>